<evidence type="ECO:0000259" key="2">
    <source>
        <dbReference type="Pfam" id="PF11396"/>
    </source>
</evidence>
<feature type="domain" description="Putative beta-lactamase-inhibitor-like PepSY-like" evidence="2">
    <location>
        <begin position="285"/>
        <end position="339"/>
    </location>
</feature>
<comment type="caution">
    <text evidence="3">The sequence shown here is derived from an EMBL/GenBank/DDBJ whole genome shotgun (WGS) entry which is preliminary data.</text>
</comment>
<dbReference type="InterPro" id="IPR021533">
    <property type="entry name" value="PepSY-like"/>
</dbReference>
<dbReference type="Gene3D" id="3.10.450.360">
    <property type="match status" value="3"/>
</dbReference>
<accession>A0A5C6RLP9</accession>
<organism evidence="3 4">
    <name type="scientific">Phaeodactylibacter luteus</name>
    <dbReference type="NCBI Taxonomy" id="1564516"/>
    <lineage>
        <taxon>Bacteria</taxon>
        <taxon>Pseudomonadati</taxon>
        <taxon>Bacteroidota</taxon>
        <taxon>Saprospiria</taxon>
        <taxon>Saprospirales</taxon>
        <taxon>Haliscomenobacteraceae</taxon>
        <taxon>Phaeodactylibacter</taxon>
    </lineage>
</organism>
<dbReference type="OrthoDB" id="710080at2"/>
<dbReference type="Proteomes" id="UP000321580">
    <property type="component" value="Unassembled WGS sequence"/>
</dbReference>
<feature type="domain" description="Putative beta-lactamase-inhibitor-like PepSY-like" evidence="2">
    <location>
        <begin position="124"/>
        <end position="180"/>
    </location>
</feature>
<dbReference type="PROSITE" id="PS51257">
    <property type="entry name" value="PROKAR_LIPOPROTEIN"/>
    <property type="match status" value="1"/>
</dbReference>
<evidence type="ECO:0000313" key="3">
    <source>
        <dbReference type="EMBL" id="TXB62884.1"/>
    </source>
</evidence>
<dbReference type="SUPFAM" id="SSF160574">
    <property type="entry name" value="BT0923-like"/>
    <property type="match status" value="2"/>
</dbReference>
<sequence length="354" mass="39314">MKNWMMAAFAILAFSSCELLDDMPIDIGNGNGSSTTFITQFNPEAIFSPCEEGTDININSLPADALAYIQGNYPGYTIDDADRYVEGSGEIRYGVDIKQGTEEIELLFDANGSLISAGPDTDDVYISIADLPQEVLDYIEAEFPGYTIDEVSIDLEYGLEFFEVELNDDIEVYFSIDGLFACSENSDGDDSNNDDDDDNGNNDDDDDDDDDDNNDDDDWNDDDQQVNLPAAAVAYINNNYPGYQIDEAYLERFCDGNLIEVEIEMGSQDRDLYFTADGVFQFEADDISISALPEAVRSTLQAQYPNYEIDDAEILTGGDSSPQYWVELEHSNDEDEDLDVVLNADGSIFCSFED</sequence>
<dbReference type="RefSeq" id="WP_147167752.1">
    <property type="nucleotide sequence ID" value="NZ_VOOR01000022.1"/>
</dbReference>
<dbReference type="AlphaFoldDB" id="A0A5C6RLP9"/>
<feature type="compositionally biased region" description="Acidic residues" evidence="1">
    <location>
        <begin position="186"/>
        <end position="223"/>
    </location>
</feature>
<name>A0A5C6RLP9_9BACT</name>
<dbReference type="Pfam" id="PF11396">
    <property type="entry name" value="PepSY_like"/>
    <property type="match status" value="4"/>
</dbReference>
<proteinExistence type="predicted"/>
<protein>
    <recommendedName>
        <fullName evidence="2">Putative beta-lactamase-inhibitor-like PepSY-like domain-containing protein</fullName>
    </recommendedName>
</protein>
<evidence type="ECO:0000256" key="1">
    <source>
        <dbReference type="SAM" id="MobiDB-lite"/>
    </source>
</evidence>
<feature type="domain" description="Putative beta-lactamase-inhibitor-like PepSY-like" evidence="2">
    <location>
        <begin position="227"/>
        <end position="281"/>
    </location>
</feature>
<evidence type="ECO:0000313" key="4">
    <source>
        <dbReference type="Proteomes" id="UP000321580"/>
    </source>
</evidence>
<reference evidence="3 4" key="1">
    <citation type="submission" date="2019-08" db="EMBL/GenBank/DDBJ databases">
        <title>Genome of Phaeodactylibacter luteus.</title>
        <authorList>
            <person name="Bowman J.P."/>
        </authorList>
    </citation>
    <scope>NUCLEOTIDE SEQUENCE [LARGE SCALE GENOMIC DNA]</scope>
    <source>
        <strain evidence="3 4">KCTC 42180</strain>
    </source>
</reference>
<keyword evidence="4" id="KW-1185">Reference proteome</keyword>
<feature type="region of interest" description="Disordered" evidence="1">
    <location>
        <begin position="185"/>
        <end position="223"/>
    </location>
</feature>
<feature type="domain" description="Putative beta-lactamase-inhibitor-like PepSY-like" evidence="2">
    <location>
        <begin position="51"/>
        <end position="115"/>
    </location>
</feature>
<gene>
    <name evidence="3" type="ORF">FRY97_11855</name>
</gene>
<dbReference type="EMBL" id="VOOR01000022">
    <property type="protein sequence ID" value="TXB62884.1"/>
    <property type="molecule type" value="Genomic_DNA"/>
</dbReference>